<dbReference type="Proteomes" id="UP000887568">
    <property type="component" value="Unplaced"/>
</dbReference>
<protein>
    <submittedName>
        <fullName evidence="2">Uncharacterized protein</fullName>
    </submittedName>
</protein>
<dbReference type="GeneID" id="119741075"/>
<evidence type="ECO:0000256" key="1">
    <source>
        <dbReference type="SAM" id="MobiDB-lite"/>
    </source>
</evidence>
<organism evidence="2 3">
    <name type="scientific">Patiria miniata</name>
    <name type="common">Bat star</name>
    <name type="synonym">Asterina miniata</name>
    <dbReference type="NCBI Taxonomy" id="46514"/>
    <lineage>
        <taxon>Eukaryota</taxon>
        <taxon>Metazoa</taxon>
        <taxon>Echinodermata</taxon>
        <taxon>Eleutherozoa</taxon>
        <taxon>Asterozoa</taxon>
        <taxon>Asteroidea</taxon>
        <taxon>Valvatacea</taxon>
        <taxon>Valvatida</taxon>
        <taxon>Asterinidae</taxon>
        <taxon>Patiria</taxon>
    </lineage>
</organism>
<reference evidence="2" key="1">
    <citation type="submission" date="2022-11" db="UniProtKB">
        <authorList>
            <consortium name="EnsemblMetazoa"/>
        </authorList>
    </citation>
    <scope>IDENTIFICATION</scope>
</reference>
<dbReference type="RefSeq" id="XP_038072657.1">
    <property type="nucleotide sequence ID" value="XM_038216729.1"/>
</dbReference>
<dbReference type="AlphaFoldDB" id="A0A914BB42"/>
<evidence type="ECO:0000313" key="3">
    <source>
        <dbReference type="Proteomes" id="UP000887568"/>
    </source>
</evidence>
<name>A0A914BB42_PATMI</name>
<keyword evidence="3" id="KW-1185">Reference proteome</keyword>
<proteinExistence type="predicted"/>
<feature type="region of interest" description="Disordered" evidence="1">
    <location>
        <begin position="1"/>
        <end position="21"/>
    </location>
</feature>
<evidence type="ECO:0000313" key="2">
    <source>
        <dbReference type="EnsemblMetazoa" id="XP_038072657.1"/>
    </source>
</evidence>
<accession>A0A914BB42</accession>
<feature type="compositionally biased region" description="Polar residues" evidence="1">
    <location>
        <begin position="1"/>
        <end position="15"/>
    </location>
</feature>
<dbReference type="EnsemblMetazoa" id="XM_038216729.1">
    <property type="protein sequence ID" value="XP_038072657.1"/>
    <property type="gene ID" value="LOC119741075"/>
</dbReference>
<dbReference type="OMA" id="CNTILVC"/>
<sequence length="115" mass="12903">MKETCSAESTANNGKAGTEPVTAEQTLDEITAKVLAERDIKEGILALQDRLRQLEMKLSDCTELYLRRRQRRAATQTEARTARVCNTILVCSAVMLTASYLMRWLRGVQDTCYTG</sequence>